<organism evidence="2 3">
    <name type="scientific">Channa striata</name>
    <name type="common">Snakehead murrel</name>
    <name type="synonym">Ophicephalus striatus</name>
    <dbReference type="NCBI Taxonomy" id="64152"/>
    <lineage>
        <taxon>Eukaryota</taxon>
        <taxon>Metazoa</taxon>
        <taxon>Chordata</taxon>
        <taxon>Craniata</taxon>
        <taxon>Vertebrata</taxon>
        <taxon>Euteleostomi</taxon>
        <taxon>Actinopterygii</taxon>
        <taxon>Neopterygii</taxon>
        <taxon>Teleostei</taxon>
        <taxon>Neoteleostei</taxon>
        <taxon>Acanthomorphata</taxon>
        <taxon>Anabantaria</taxon>
        <taxon>Anabantiformes</taxon>
        <taxon>Channoidei</taxon>
        <taxon>Channidae</taxon>
        <taxon>Channa</taxon>
    </lineage>
</organism>
<dbReference type="AlphaFoldDB" id="A0AA88NNM6"/>
<feature type="chain" id="PRO_5041698268" evidence="1">
    <location>
        <begin position="23"/>
        <end position="70"/>
    </location>
</feature>
<evidence type="ECO:0000256" key="1">
    <source>
        <dbReference type="SAM" id="SignalP"/>
    </source>
</evidence>
<reference evidence="2" key="1">
    <citation type="submission" date="2023-07" db="EMBL/GenBank/DDBJ databases">
        <title>Chromosome-level Genome Assembly of Striped Snakehead (Channa striata).</title>
        <authorList>
            <person name="Liu H."/>
        </authorList>
    </citation>
    <scope>NUCLEOTIDE SEQUENCE</scope>
    <source>
        <strain evidence="2">Gz</strain>
        <tissue evidence="2">Muscle</tissue>
    </source>
</reference>
<gene>
    <name evidence="2" type="ORF">Q5P01_002970</name>
</gene>
<evidence type="ECO:0000313" key="3">
    <source>
        <dbReference type="Proteomes" id="UP001187415"/>
    </source>
</evidence>
<evidence type="ECO:0000313" key="2">
    <source>
        <dbReference type="EMBL" id="KAK2863437.1"/>
    </source>
</evidence>
<proteinExistence type="predicted"/>
<name>A0AA88NNM6_CHASR</name>
<feature type="signal peptide" evidence="1">
    <location>
        <begin position="1"/>
        <end position="22"/>
    </location>
</feature>
<keyword evidence="1" id="KW-0732">Signal</keyword>
<keyword evidence="3" id="KW-1185">Reference proteome</keyword>
<accession>A0AA88NNM6</accession>
<dbReference type="EMBL" id="JAUPFM010000001">
    <property type="protein sequence ID" value="KAK2863437.1"/>
    <property type="molecule type" value="Genomic_DNA"/>
</dbReference>
<dbReference type="Proteomes" id="UP001187415">
    <property type="component" value="Unassembled WGS sequence"/>
</dbReference>
<sequence>MEGTPQLLLSVISMLCYITIQAHLTVIPSSTQPCAGLGLSHVSSGENSRVSDDSGDFESQTCFILALLLR</sequence>
<protein>
    <submittedName>
        <fullName evidence="2">Uncharacterized protein</fullName>
    </submittedName>
</protein>
<comment type="caution">
    <text evidence="2">The sequence shown here is derived from an EMBL/GenBank/DDBJ whole genome shotgun (WGS) entry which is preliminary data.</text>
</comment>